<dbReference type="AlphaFoldDB" id="A0A2U1N5N4"/>
<feature type="region of interest" description="Disordered" evidence="1">
    <location>
        <begin position="188"/>
        <end position="216"/>
    </location>
</feature>
<dbReference type="Gene3D" id="1.10.510.10">
    <property type="entry name" value="Transferase(Phosphotransferase) domain 1"/>
    <property type="match status" value="1"/>
</dbReference>
<name>A0A2U1N5N4_ARTAN</name>
<feature type="compositionally biased region" description="Polar residues" evidence="1">
    <location>
        <begin position="188"/>
        <end position="200"/>
    </location>
</feature>
<evidence type="ECO:0000313" key="4">
    <source>
        <dbReference type="Proteomes" id="UP000245207"/>
    </source>
</evidence>
<dbReference type="InterPro" id="IPR011009">
    <property type="entry name" value="Kinase-like_dom_sf"/>
</dbReference>
<keyword evidence="3" id="KW-0418">Kinase</keyword>
<dbReference type="GO" id="GO:0016301">
    <property type="term" value="F:kinase activity"/>
    <property type="evidence" value="ECO:0007669"/>
    <property type="project" value="UniProtKB-KW"/>
</dbReference>
<evidence type="ECO:0000256" key="1">
    <source>
        <dbReference type="SAM" id="MobiDB-lite"/>
    </source>
</evidence>
<accession>A0A2U1N5N4</accession>
<comment type="caution">
    <text evidence="3">The sequence shown here is derived from an EMBL/GenBank/DDBJ whole genome shotgun (WGS) entry which is preliminary data.</text>
</comment>
<feature type="transmembrane region" description="Helical" evidence="2">
    <location>
        <begin position="24"/>
        <end position="44"/>
    </location>
</feature>
<protein>
    <submittedName>
        <fullName evidence="3">Mitogen-activated protein (MAP) kinase, conserved site-containing protein</fullName>
    </submittedName>
</protein>
<keyword evidence="3" id="KW-0808">Transferase</keyword>
<sequence>MFNTTHIDEAIAVGAEWRGSTKDIPYGIIGLKVLVKILILFRAITARSLRYRIWQLIKVEIYRVLSYAIFDSEELEAVGQKKPPIIAQVESSELLLNCSEYTTSIDTWSVGYILMVIDLREPLFSGKDCPAIGTYTRAIDEYNAMKLLLVFNVLSLRLLHQTSDHYAAPAYHSIGKCLDLEYQTDENNTPTNALKSNATSPPEKVQNSKRASDAELSIECSKTKRKLVEVKVEKDP</sequence>
<dbReference type="EMBL" id="PKPP01003560">
    <property type="protein sequence ID" value="PWA68815.1"/>
    <property type="molecule type" value="Genomic_DNA"/>
</dbReference>
<evidence type="ECO:0000256" key="2">
    <source>
        <dbReference type="SAM" id="Phobius"/>
    </source>
</evidence>
<dbReference type="Proteomes" id="UP000245207">
    <property type="component" value="Unassembled WGS sequence"/>
</dbReference>
<organism evidence="3 4">
    <name type="scientific">Artemisia annua</name>
    <name type="common">Sweet wormwood</name>
    <dbReference type="NCBI Taxonomy" id="35608"/>
    <lineage>
        <taxon>Eukaryota</taxon>
        <taxon>Viridiplantae</taxon>
        <taxon>Streptophyta</taxon>
        <taxon>Embryophyta</taxon>
        <taxon>Tracheophyta</taxon>
        <taxon>Spermatophyta</taxon>
        <taxon>Magnoliopsida</taxon>
        <taxon>eudicotyledons</taxon>
        <taxon>Gunneridae</taxon>
        <taxon>Pentapetalae</taxon>
        <taxon>asterids</taxon>
        <taxon>campanulids</taxon>
        <taxon>Asterales</taxon>
        <taxon>Asteraceae</taxon>
        <taxon>Asteroideae</taxon>
        <taxon>Anthemideae</taxon>
        <taxon>Artemisiinae</taxon>
        <taxon>Artemisia</taxon>
    </lineage>
</organism>
<keyword evidence="2" id="KW-0472">Membrane</keyword>
<gene>
    <name evidence="3" type="ORF">CTI12_AA304160</name>
</gene>
<proteinExistence type="predicted"/>
<reference evidence="3 4" key="1">
    <citation type="journal article" date="2018" name="Mol. Plant">
        <title>The genome of Artemisia annua provides insight into the evolution of Asteraceae family and artemisinin biosynthesis.</title>
        <authorList>
            <person name="Shen Q."/>
            <person name="Zhang L."/>
            <person name="Liao Z."/>
            <person name="Wang S."/>
            <person name="Yan T."/>
            <person name="Shi P."/>
            <person name="Liu M."/>
            <person name="Fu X."/>
            <person name="Pan Q."/>
            <person name="Wang Y."/>
            <person name="Lv Z."/>
            <person name="Lu X."/>
            <person name="Zhang F."/>
            <person name="Jiang W."/>
            <person name="Ma Y."/>
            <person name="Chen M."/>
            <person name="Hao X."/>
            <person name="Li L."/>
            <person name="Tang Y."/>
            <person name="Lv G."/>
            <person name="Zhou Y."/>
            <person name="Sun X."/>
            <person name="Brodelius P.E."/>
            <person name="Rose J.K.C."/>
            <person name="Tang K."/>
        </authorList>
    </citation>
    <scope>NUCLEOTIDE SEQUENCE [LARGE SCALE GENOMIC DNA]</scope>
    <source>
        <strain evidence="4">cv. Huhao1</strain>
        <tissue evidence="3">Leaf</tissue>
    </source>
</reference>
<dbReference type="STRING" id="35608.A0A2U1N5N4"/>
<evidence type="ECO:0000313" key="3">
    <source>
        <dbReference type="EMBL" id="PWA68815.1"/>
    </source>
</evidence>
<keyword evidence="2" id="KW-0812">Transmembrane</keyword>
<keyword evidence="2" id="KW-1133">Transmembrane helix</keyword>
<dbReference type="SUPFAM" id="SSF56112">
    <property type="entry name" value="Protein kinase-like (PK-like)"/>
    <property type="match status" value="1"/>
</dbReference>
<keyword evidence="4" id="KW-1185">Reference proteome</keyword>